<dbReference type="RefSeq" id="WP_091447768.1">
    <property type="nucleotide sequence ID" value="NZ_FOIE01000010.1"/>
</dbReference>
<accession>A0A1I0I1W9</accession>
<protein>
    <submittedName>
        <fullName evidence="2">PadR family transcriptional regulator, regulatory protein PadR</fullName>
    </submittedName>
</protein>
<reference evidence="3" key="1">
    <citation type="submission" date="2016-10" db="EMBL/GenBank/DDBJ databases">
        <authorList>
            <person name="Varghese N."/>
            <person name="Submissions S."/>
        </authorList>
    </citation>
    <scope>NUCLEOTIDE SEQUENCE [LARGE SCALE GENOMIC DNA]</scope>
    <source>
        <strain evidence="3">DSM 44209</strain>
    </source>
</reference>
<dbReference type="Proteomes" id="UP000198507">
    <property type="component" value="Unassembled WGS sequence"/>
</dbReference>
<dbReference type="InterPro" id="IPR005149">
    <property type="entry name" value="Tscrpt_reg_PadR_N"/>
</dbReference>
<evidence type="ECO:0000313" key="2">
    <source>
        <dbReference type="EMBL" id="SET90480.1"/>
    </source>
</evidence>
<proteinExistence type="predicted"/>
<dbReference type="EMBL" id="FOIE01000010">
    <property type="protein sequence ID" value="SET90480.1"/>
    <property type="molecule type" value="Genomic_DNA"/>
</dbReference>
<dbReference type="OrthoDB" id="122286at2"/>
<dbReference type="AlphaFoldDB" id="A0A1I0I1W9"/>
<dbReference type="PANTHER" id="PTHR33169">
    <property type="entry name" value="PADR-FAMILY TRANSCRIPTIONAL REGULATOR"/>
    <property type="match status" value="1"/>
</dbReference>
<dbReference type="InterPro" id="IPR036390">
    <property type="entry name" value="WH_DNA-bd_sf"/>
</dbReference>
<name>A0A1I0I1W9_9ACTN</name>
<dbReference type="PANTHER" id="PTHR33169:SF14">
    <property type="entry name" value="TRANSCRIPTIONAL REGULATOR RV3488"/>
    <property type="match status" value="1"/>
</dbReference>
<keyword evidence="3" id="KW-1185">Reference proteome</keyword>
<dbReference type="Pfam" id="PF03551">
    <property type="entry name" value="PadR"/>
    <property type="match status" value="1"/>
</dbReference>
<sequence length="114" mass="12269">MSLEPWPAEWMRATLPLTVLAVVAEEETYGYAIAQRLQAAGLGAVKGGTLYPVLNRLEQEGLVTSSWREGAGGPGRKFFTVTPHGRAHLAERAAAWHTFTERAAGLLPSVGSPR</sequence>
<dbReference type="Gene3D" id="1.10.10.10">
    <property type="entry name" value="Winged helix-like DNA-binding domain superfamily/Winged helix DNA-binding domain"/>
    <property type="match status" value="1"/>
</dbReference>
<gene>
    <name evidence="2" type="ORF">SAMN04488546_4131</name>
</gene>
<organism evidence="2 3">
    <name type="scientific">Geodermatophilus poikilotrophus</name>
    <dbReference type="NCBI Taxonomy" id="1333667"/>
    <lineage>
        <taxon>Bacteria</taxon>
        <taxon>Bacillati</taxon>
        <taxon>Actinomycetota</taxon>
        <taxon>Actinomycetes</taxon>
        <taxon>Geodermatophilales</taxon>
        <taxon>Geodermatophilaceae</taxon>
        <taxon>Geodermatophilus</taxon>
    </lineage>
</organism>
<evidence type="ECO:0000259" key="1">
    <source>
        <dbReference type="Pfam" id="PF03551"/>
    </source>
</evidence>
<dbReference type="InterPro" id="IPR052509">
    <property type="entry name" value="Metal_resp_DNA-bind_regulator"/>
</dbReference>
<feature type="domain" description="Transcription regulator PadR N-terminal" evidence="1">
    <location>
        <begin position="19"/>
        <end position="91"/>
    </location>
</feature>
<dbReference type="SUPFAM" id="SSF46785">
    <property type="entry name" value="Winged helix' DNA-binding domain"/>
    <property type="match status" value="1"/>
</dbReference>
<dbReference type="InterPro" id="IPR036388">
    <property type="entry name" value="WH-like_DNA-bd_sf"/>
</dbReference>
<evidence type="ECO:0000313" key="3">
    <source>
        <dbReference type="Proteomes" id="UP000198507"/>
    </source>
</evidence>